<keyword evidence="3" id="KW-1185">Reference proteome</keyword>
<evidence type="ECO:0000256" key="1">
    <source>
        <dbReference type="SAM" id="Coils"/>
    </source>
</evidence>
<gene>
    <name evidence="2" type="ORF">SAMN04490187_4607</name>
</gene>
<evidence type="ECO:0000313" key="3">
    <source>
        <dbReference type="Proteomes" id="UP000198542"/>
    </source>
</evidence>
<sequence length="887" mass="101992">MRAVLNDYLSAYSEEASVQRMVTRKSRKESIKTKNNAVAAETALSFLEGDDHTLQGLLRHYSSTAIIRKCFAIEDESQLPEGYKHLPKKVIDFCVQIDRVYKSFIRSKRLQEEKNARTPLNFILCYCAMYLFKYYMNRDGHLGNYPATLNDFSCSFYVTADELLLEGIAQFTAKPPQTLLSFIKGVCMRNFWSNETHYLRIQPIDHFFSYIVENNCRLVDANRVENTFTSACYPRVAKRHGTVKKPIPRAYFATFLSMLYSLEYLVMHLNEMADEKVPGIVDGELVSPSITELNEHPHWSGIWGNEGLACESVNLGVLSYSPIFYHEDKIQRFEYIPRFYRIAEMEIHHRIERRVVMNDIRLSQLMCETGIRQKHLIWLDKDQYDRYLNRGSRRVLAPLFVTTDKAHGAWSAITSRHVIDLLDRQRGWYEACTSADYQEDLWYGMKEDSQFGRFKPLFRTAGISKHWANYRSFPLLLLCLQYFIRAQLKDFDLRDIVWERNRGQAKEFISDYRLESLASLAVASIRSDVTPHGLRAGFVSEAIKFLPPSLVGRYFTGQTEELVYYYALIDDDPVVSHEQLLFSAVMKNVEKVQRGEAPHLSDAVFNLNKRLMEAIQRDPESAITEYRLMSLARVKGAKSGIDIIRARESASPAYNATHICPFNNICPKEVAEMFGLTNVCAVCPFAIRGVDHLPAISAEKDKYKELMVGVLQMIADLLQRKPENRNEVELEKLEREHDHFARQAVVLEAIEMQLVEMANSGQRNALVVQRKEEVIGHYQRVAVDDSEKLLKRLIDAQNFPDLTSPDLDCRLAYLRGMLLMETGNLKEHLGIQYRSSGTVATQLAGQISSMVDAGAIDVFDVYRAFENEQSQHQLIAEPVKLISQYIA</sequence>
<reference evidence="3" key="1">
    <citation type="submission" date="2016-10" db="EMBL/GenBank/DDBJ databases">
        <authorList>
            <person name="Varghese N."/>
            <person name="Submissions S."/>
        </authorList>
    </citation>
    <scope>NUCLEOTIDE SEQUENCE [LARGE SCALE GENOMIC DNA]</scope>
    <source>
        <strain evidence="3">BS3660</strain>
    </source>
</reference>
<dbReference type="AlphaFoldDB" id="A0A231GQ01"/>
<proteinExistence type="predicted"/>
<organism evidence="2 3">
    <name type="scientific">Pseudomonas jessenii</name>
    <dbReference type="NCBI Taxonomy" id="77298"/>
    <lineage>
        <taxon>Bacteria</taxon>
        <taxon>Pseudomonadati</taxon>
        <taxon>Pseudomonadota</taxon>
        <taxon>Gammaproteobacteria</taxon>
        <taxon>Pseudomonadales</taxon>
        <taxon>Pseudomonadaceae</taxon>
        <taxon>Pseudomonas</taxon>
    </lineage>
</organism>
<evidence type="ECO:0000313" key="2">
    <source>
        <dbReference type="EMBL" id="SEC49978.1"/>
    </source>
</evidence>
<dbReference type="EMBL" id="FNTC01000002">
    <property type="protein sequence ID" value="SEC49978.1"/>
    <property type="molecule type" value="Genomic_DNA"/>
</dbReference>
<dbReference type="Proteomes" id="UP000198542">
    <property type="component" value="Unassembled WGS sequence"/>
</dbReference>
<feature type="coiled-coil region" evidence="1">
    <location>
        <begin position="723"/>
        <end position="750"/>
    </location>
</feature>
<accession>A0A231GQ01</accession>
<protein>
    <submittedName>
        <fullName evidence="2">Uncharacterized protein</fullName>
    </submittedName>
</protein>
<name>A0A231GQ01_PSEJE</name>
<keyword evidence="1" id="KW-0175">Coiled coil</keyword>